<feature type="region of interest" description="Disordered" evidence="1">
    <location>
        <begin position="191"/>
        <end position="220"/>
    </location>
</feature>
<dbReference type="AlphaFoldDB" id="A0A6C0KCN8"/>
<accession>A0A6C0KCN8</accession>
<organism evidence="2">
    <name type="scientific">viral metagenome</name>
    <dbReference type="NCBI Taxonomy" id="1070528"/>
    <lineage>
        <taxon>unclassified sequences</taxon>
        <taxon>metagenomes</taxon>
        <taxon>organismal metagenomes</taxon>
    </lineage>
</organism>
<proteinExistence type="predicted"/>
<feature type="compositionally biased region" description="Polar residues" evidence="1">
    <location>
        <begin position="191"/>
        <end position="201"/>
    </location>
</feature>
<evidence type="ECO:0000256" key="1">
    <source>
        <dbReference type="SAM" id="MobiDB-lite"/>
    </source>
</evidence>
<name>A0A6C0KCN8_9ZZZZ</name>
<reference evidence="2" key="1">
    <citation type="journal article" date="2020" name="Nature">
        <title>Giant virus diversity and host interactions through global metagenomics.</title>
        <authorList>
            <person name="Schulz F."/>
            <person name="Roux S."/>
            <person name="Paez-Espino D."/>
            <person name="Jungbluth S."/>
            <person name="Walsh D.A."/>
            <person name="Denef V.J."/>
            <person name="McMahon K.D."/>
            <person name="Konstantinidis K.T."/>
            <person name="Eloe-Fadrosh E.A."/>
            <person name="Kyrpides N.C."/>
            <person name="Woyke T."/>
        </authorList>
    </citation>
    <scope>NUCLEOTIDE SEQUENCE</scope>
    <source>
        <strain evidence="2">GVMAG-S-1102244-55</strain>
    </source>
</reference>
<protein>
    <submittedName>
        <fullName evidence="2">Uncharacterized protein</fullName>
    </submittedName>
</protein>
<dbReference type="EMBL" id="MN740847">
    <property type="protein sequence ID" value="QHU14856.1"/>
    <property type="molecule type" value="Genomic_DNA"/>
</dbReference>
<sequence>MSLGYNALPSSGPITISYLNDYFGCSSTTTRAISGIGSAPNFSVNQIFNSTYNTATPPNSNMQLISLRYYKTFGIFTNSNRNSLVSNSTTVPGPVWYGYLGFGGTSTGTSGILNPSNRGFPMSIRIRIISGSRYDLYVEYTENQSTFQWSSQTLTSNDTSFVQDACAIRITGSAMFSDVVAEITVAPSLDGTTRGSGSHTVRITFPTEEPSSSGGLKDLR</sequence>
<evidence type="ECO:0000313" key="2">
    <source>
        <dbReference type="EMBL" id="QHU14856.1"/>
    </source>
</evidence>